<feature type="region of interest" description="Disordered" evidence="1">
    <location>
        <begin position="101"/>
        <end position="147"/>
    </location>
</feature>
<dbReference type="AlphaFoldDB" id="A0A250XDG0"/>
<reference evidence="2 3" key="1">
    <citation type="submission" date="2017-08" db="EMBL/GenBank/DDBJ databases">
        <title>Acidophilic green algal genome provides insights into adaptation to an acidic environment.</title>
        <authorList>
            <person name="Hirooka S."/>
            <person name="Hirose Y."/>
            <person name="Kanesaki Y."/>
            <person name="Higuchi S."/>
            <person name="Fujiwara T."/>
            <person name="Onuma R."/>
            <person name="Era A."/>
            <person name="Ohbayashi R."/>
            <person name="Uzuka A."/>
            <person name="Nozaki H."/>
            <person name="Yoshikawa H."/>
            <person name="Miyagishima S.Y."/>
        </authorList>
    </citation>
    <scope>NUCLEOTIDE SEQUENCE [LARGE SCALE GENOMIC DNA]</scope>
    <source>
        <strain evidence="2 3">NIES-2499</strain>
    </source>
</reference>
<evidence type="ECO:0000313" key="2">
    <source>
        <dbReference type="EMBL" id="GAX80800.1"/>
    </source>
</evidence>
<dbReference type="Proteomes" id="UP000232323">
    <property type="component" value="Unassembled WGS sequence"/>
</dbReference>
<dbReference type="EMBL" id="BEGY01000057">
    <property type="protein sequence ID" value="GAX80800.1"/>
    <property type="molecule type" value="Genomic_DNA"/>
</dbReference>
<organism evidence="2 3">
    <name type="scientific">Chlamydomonas eustigma</name>
    <dbReference type="NCBI Taxonomy" id="1157962"/>
    <lineage>
        <taxon>Eukaryota</taxon>
        <taxon>Viridiplantae</taxon>
        <taxon>Chlorophyta</taxon>
        <taxon>core chlorophytes</taxon>
        <taxon>Chlorophyceae</taxon>
        <taxon>CS clade</taxon>
        <taxon>Chlamydomonadales</taxon>
        <taxon>Chlamydomonadaceae</taxon>
        <taxon>Chlamydomonas</taxon>
    </lineage>
</organism>
<evidence type="ECO:0000313" key="3">
    <source>
        <dbReference type="Proteomes" id="UP000232323"/>
    </source>
</evidence>
<gene>
    <name evidence="2" type="ORF">CEUSTIGMA_g8236.t1</name>
</gene>
<protein>
    <submittedName>
        <fullName evidence="2">Uncharacterized protein</fullName>
    </submittedName>
</protein>
<keyword evidence="3" id="KW-1185">Reference proteome</keyword>
<comment type="caution">
    <text evidence="2">The sequence shown here is derived from an EMBL/GenBank/DDBJ whole genome shotgun (WGS) entry which is preliminary data.</text>
</comment>
<evidence type="ECO:0000256" key="1">
    <source>
        <dbReference type="SAM" id="MobiDB-lite"/>
    </source>
</evidence>
<name>A0A250XDG0_9CHLO</name>
<accession>A0A250XDG0</accession>
<sequence length="198" mass="22793">MEDLRRHARPEGLGEDNGVCCPSEPPKTTLKDAQDYKVFLASAQLEMSRRLYANPNVEMKEEDIVPDKEFLATTEVPRADEKECCTVIEDFNVAEDLLQENVQGSVEENEQETVEENGQETVEENDQEPVMEAHQEPVKENHQEPVEEDPLFEEPLVDPLMNKFQIEMAFFEALSTDAQKRFCEYLMFCWPPSHIISP</sequence>
<proteinExistence type="predicted"/>
<feature type="compositionally biased region" description="Basic and acidic residues" evidence="1">
    <location>
        <begin position="131"/>
        <end position="145"/>
    </location>
</feature>
<feature type="compositionally biased region" description="Acidic residues" evidence="1">
    <location>
        <begin position="107"/>
        <end position="129"/>
    </location>
</feature>
<feature type="region of interest" description="Disordered" evidence="1">
    <location>
        <begin position="1"/>
        <end position="28"/>
    </location>
</feature>